<dbReference type="NCBIfam" id="NF033894">
    <property type="entry name" value="Eex_IncN"/>
    <property type="match status" value="1"/>
</dbReference>
<feature type="chain" id="PRO_5043667626" evidence="1">
    <location>
        <begin position="21"/>
        <end position="65"/>
    </location>
</feature>
<dbReference type="EMBL" id="JAWXYB010000018">
    <property type="protein sequence ID" value="MDX5932945.1"/>
    <property type="molecule type" value="Genomic_DNA"/>
</dbReference>
<protein>
    <submittedName>
        <fullName evidence="2">EexN family lipoprotein</fullName>
    </submittedName>
</protein>
<feature type="signal peptide" evidence="1">
    <location>
        <begin position="1"/>
        <end position="20"/>
    </location>
</feature>
<dbReference type="InterPro" id="IPR047937">
    <property type="entry name" value="Eex_IncN-like"/>
</dbReference>
<accession>A0AAW9DXW2</accession>
<evidence type="ECO:0000313" key="3">
    <source>
        <dbReference type="Proteomes" id="UP001279553"/>
    </source>
</evidence>
<dbReference type="PROSITE" id="PS51257">
    <property type="entry name" value="PROKAR_LIPOPROTEIN"/>
    <property type="match status" value="1"/>
</dbReference>
<evidence type="ECO:0000313" key="2">
    <source>
        <dbReference type="EMBL" id="MDX5932945.1"/>
    </source>
</evidence>
<gene>
    <name evidence="2" type="ORF">SIL87_19520</name>
</gene>
<keyword evidence="2" id="KW-0449">Lipoprotein</keyword>
<comment type="caution">
    <text evidence="2">The sequence shown here is derived from an EMBL/GenBank/DDBJ whole genome shotgun (WGS) entry which is preliminary data.</text>
</comment>
<dbReference type="RefSeq" id="WP_319615801.1">
    <property type="nucleotide sequence ID" value="NZ_JAWXYB010000018.1"/>
</dbReference>
<reference evidence="2 3" key="1">
    <citation type="submission" date="2023-11" db="EMBL/GenBank/DDBJ databases">
        <title>MicrobeMod: A computational toolkit for identifying prokaryotic methylation and restriction-modification with nanopore sequencing.</title>
        <authorList>
            <person name="Crits-Christoph A."/>
            <person name="Kang S.C."/>
            <person name="Lee H."/>
            <person name="Ostrov N."/>
        </authorList>
    </citation>
    <scope>NUCLEOTIDE SEQUENCE [LARGE SCALE GENOMIC DNA]</scope>
    <source>
        <strain evidence="2 3">DSMZ 700</strain>
    </source>
</reference>
<organism evidence="2 3">
    <name type="scientific">Acidiphilium acidophilum</name>
    <name type="common">Thiobacillus acidophilus</name>
    <dbReference type="NCBI Taxonomy" id="76588"/>
    <lineage>
        <taxon>Bacteria</taxon>
        <taxon>Pseudomonadati</taxon>
        <taxon>Pseudomonadota</taxon>
        <taxon>Alphaproteobacteria</taxon>
        <taxon>Acetobacterales</taxon>
        <taxon>Acidocellaceae</taxon>
        <taxon>Acidiphilium</taxon>
    </lineage>
</organism>
<sequence>MKPLAFIIGSLLILALSGCADSTTAYYHKHPHRLMREIVTCENNGGALANTPRCRKALAINAQLF</sequence>
<evidence type="ECO:0000256" key="1">
    <source>
        <dbReference type="SAM" id="SignalP"/>
    </source>
</evidence>
<keyword evidence="1" id="KW-0732">Signal</keyword>
<keyword evidence="3" id="KW-1185">Reference proteome</keyword>
<proteinExistence type="predicted"/>
<dbReference type="Proteomes" id="UP001279553">
    <property type="component" value="Unassembled WGS sequence"/>
</dbReference>
<name>A0AAW9DXW2_ACIAO</name>
<dbReference type="AlphaFoldDB" id="A0AAW9DXW2"/>